<protein>
    <submittedName>
        <fullName evidence="1">Magnesium transporter NIPA1</fullName>
    </submittedName>
</protein>
<proteinExistence type="predicted"/>
<keyword evidence="2" id="KW-1185">Reference proteome</keyword>
<evidence type="ECO:0000313" key="1">
    <source>
        <dbReference type="EMBL" id="KAK0150701.1"/>
    </source>
</evidence>
<dbReference type="Proteomes" id="UP001174136">
    <property type="component" value="Unassembled WGS sequence"/>
</dbReference>
<comment type="caution">
    <text evidence="1">The sequence shown here is derived from an EMBL/GenBank/DDBJ whole genome shotgun (WGS) entry which is preliminary data.</text>
</comment>
<gene>
    <name evidence="1" type="primary">Nipa1_0</name>
    <name evidence="1" type="ORF">N1851_008194</name>
</gene>
<reference evidence="1" key="1">
    <citation type="journal article" date="2023" name="Front. Mar. Sci.">
        <title>A new Merluccius polli reference genome to investigate the effects of global change in West African waters.</title>
        <authorList>
            <person name="Mateo J.L."/>
            <person name="Blanco-Fernandez C."/>
            <person name="Garcia-Vazquez E."/>
            <person name="Machado-Schiaffino G."/>
        </authorList>
    </citation>
    <scope>NUCLEOTIDE SEQUENCE</scope>
    <source>
        <strain evidence="1">C29</strain>
        <tissue evidence="1">Fin</tissue>
    </source>
</reference>
<organism evidence="1 2">
    <name type="scientific">Merluccius polli</name>
    <name type="common">Benguela hake</name>
    <name type="synonym">Merluccius cadenati</name>
    <dbReference type="NCBI Taxonomy" id="89951"/>
    <lineage>
        <taxon>Eukaryota</taxon>
        <taxon>Metazoa</taxon>
        <taxon>Chordata</taxon>
        <taxon>Craniata</taxon>
        <taxon>Vertebrata</taxon>
        <taxon>Euteleostomi</taxon>
        <taxon>Actinopterygii</taxon>
        <taxon>Neopterygii</taxon>
        <taxon>Teleostei</taxon>
        <taxon>Neoteleostei</taxon>
        <taxon>Acanthomorphata</taxon>
        <taxon>Zeiogadaria</taxon>
        <taxon>Gadariae</taxon>
        <taxon>Gadiformes</taxon>
        <taxon>Gadoidei</taxon>
        <taxon>Merlucciidae</taxon>
        <taxon>Merluccius</taxon>
    </lineage>
</organism>
<sequence length="139" mass="16004">MTERSLEDVGGATARMGAWSEYASLLGLPLRAWWWWSSRRWCGGSSYLKDVVWWIGTLSSEYSALRRHSLDMQLQKVIRAVLAWWLLQERLELLGQLGCVLCCCGRGSDHPRPPRPSPSPPETQLEERLLDQVWCCPFK</sequence>
<dbReference type="SUPFAM" id="SSF103481">
    <property type="entry name" value="Multidrug resistance efflux transporter EmrE"/>
    <property type="match status" value="1"/>
</dbReference>
<dbReference type="EMBL" id="JAOPHQ010001446">
    <property type="protein sequence ID" value="KAK0150701.1"/>
    <property type="molecule type" value="Genomic_DNA"/>
</dbReference>
<name>A0AA47N301_MERPO</name>
<dbReference type="AlphaFoldDB" id="A0AA47N301"/>
<evidence type="ECO:0000313" key="2">
    <source>
        <dbReference type="Proteomes" id="UP001174136"/>
    </source>
</evidence>
<dbReference type="InterPro" id="IPR037185">
    <property type="entry name" value="EmrE-like"/>
</dbReference>
<accession>A0AA47N301</accession>